<evidence type="ECO:0000256" key="2">
    <source>
        <dbReference type="ARBA" id="ARBA00009211"/>
    </source>
</evidence>
<feature type="domain" description="Nop" evidence="10">
    <location>
        <begin position="284"/>
        <end position="402"/>
    </location>
</feature>
<reference evidence="13" key="1">
    <citation type="journal article" date="2020" name="PLoS Negl. Trop. Dis.">
        <title>High-quality nuclear genome for Sarcoptes scabiei-A critical resource for a neglected parasite.</title>
        <authorList>
            <person name="Korhonen P.K."/>
            <person name="Gasser R.B."/>
            <person name="Ma G."/>
            <person name="Wang T."/>
            <person name="Stroehlein A.J."/>
            <person name="Young N.D."/>
            <person name="Ang C.S."/>
            <person name="Fernando D.D."/>
            <person name="Lu H.C."/>
            <person name="Taylor S."/>
            <person name="Reynolds S.L."/>
            <person name="Mofiz E."/>
            <person name="Najaraj S.H."/>
            <person name="Gowda H."/>
            <person name="Madugundu A."/>
            <person name="Renuse S."/>
            <person name="Holt D."/>
            <person name="Pandey A."/>
            <person name="Papenfuss A.T."/>
            <person name="Fischer K."/>
        </authorList>
    </citation>
    <scope>NUCLEOTIDE SEQUENCE [LARGE SCALE GENOMIC DNA]</scope>
</reference>
<evidence type="ECO:0000256" key="5">
    <source>
        <dbReference type="ARBA" id="ARBA00023242"/>
    </source>
</evidence>
<dbReference type="PANTHER" id="PTHR10894:SF1">
    <property type="entry name" value="NUCLEOLAR PROTEIN 58"/>
    <property type="match status" value="1"/>
</dbReference>
<evidence type="ECO:0000259" key="10">
    <source>
        <dbReference type="PROSITE" id="PS51358"/>
    </source>
</evidence>
<dbReference type="PROSITE" id="PS51358">
    <property type="entry name" value="NOP"/>
    <property type="match status" value="1"/>
</dbReference>
<dbReference type="Gene3D" id="1.10.287.4070">
    <property type="match status" value="1"/>
</dbReference>
<evidence type="ECO:0000256" key="8">
    <source>
        <dbReference type="ARBA" id="ARBA00082313"/>
    </source>
</evidence>
<feature type="region of interest" description="Disordered" evidence="9">
    <location>
        <begin position="458"/>
        <end position="494"/>
    </location>
</feature>
<dbReference type="FunFam" id="1.10.246.90:FF:000004">
    <property type="entry name" value="Nucleolar protein 58"/>
    <property type="match status" value="1"/>
</dbReference>
<gene>
    <name evidence="11" type="ORF">SSS_5124</name>
</gene>
<dbReference type="SMART" id="SM00931">
    <property type="entry name" value="NOSIC"/>
    <property type="match status" value="1"/>
</dbReference>
<evidence type="ECO:0000256" key="1">
    <source>
        <dbReference type="ARBA" id="ARBA00004604"/>
    </source>
</evidence>
<feature type="compositionally biased region" description="Basic and acidic residues" evidence="9">
    <location>
        <begin position="458"/>
        <end position="473"/>
    </location>
</feature>
<keyword evidence="4" id="KW-0690">Ribosome biogenesis</keyword>
<feature type="compositionally biased region" description="Basic residues" evidence="9">
    <location>
        <begin position="482"/>
        <end position="494"/>
    </location>
</feature>
<dbReference type="OrthoDB" id="6780543at2759"/>
<evidence type="ECO:0000256" key="3">
    <source>
        <dbReference type="ARBA" id="ARBA00020379"/>
    </source>
</evidence>
<evidence type="ECO:0000256" key="6">
    <source>
        <dbReference type="ARBA" id="ARBA00060303"/>
    </source>
</evidence>
<dbReference type="EnsemblMetazoa" id="SSS_5124s_mrna">
    <property type="protein sequence ID" value="KAF7489218.1"/>
    <property type="gene ID" value="SSS_5124"/>
</dbReference>
<dbReference type="GO" id="GO:0031428">
    <property type="term" value="C:box C/D methylation guide snoRNP complex"/>
    <property type="evidence" value="ECO:0007669"/>
    <property type="project" value="InterPro"/>
</dbReference>
<dbReference type="GO" id="GO:0032040">
    <property type="term" value="C:small-subunit processome"/>
    <property type="evidence" value="ECO:0007669"/>
    <property type="project" value="InterPro"/>
</dbReference>
<keyword evidence="13" id="KW-1185">Reference proteome</keyword>
<dbReference type="InterPro" id="IPR012974">
    <property type="entry name" value="NOP58/56_N"/>
</dbReference>
<evidence type="ECO:0000313" key="12">
    <source>
        <dbReference type="EnsemblMetazoa" id="KAF7489218.1"/>
    </source>
</evidence>
<dbReference type="InterPro" id="IPR036070">
    <property type="entry name" value="Nop_dom_sf"/>
</dbReference>
<dbReference type="Proteomes" id="UP000070412">
    <property type="component" value="Unassembled WGS sequence"/>
</dbReference>
<evidence type="ECO:0000313" key="11">
    <source>
        <dbReference type="EMBL" id="KAF7489218.1"/>
    </source>
</evidence>
<dbReference type="AlphaFoldDB" id="A0A834R879"/>
<dbReference type="InterPro" id="IPR012976">
    <property type="entry name" value="NOSIC"/>
</dbReference>
<dbReference type="SUPFAM" id="SSF89124">
    <property type="entry name" value="Nop domain"/>
    <property type="match status" value="1"/>
</dbReference>
<dbReference type="InterPro" id="IPR045056">
    <property type="entry name" value="Nop56/Nop58"/>
</dbReference>
<dbReference type="GO" id="GO:0030515">
    <property type="term" value="F:snoRNA binding"/>
    <property type="evidence" value="ECO:0007669"/>
    <property type="project" value="InterPro"/>
</dbReference>
<comment type="subunit">
    <text evidence="7">Core component of box C/D small nucleolar ribonucleoprotein (snoRNP) particles; the core proteins SNU13, NOP56, NOP58 and FBL or FBLL1 assemble stepwise onto the snoRNA. Interacts with NOLC1/Nopp140. Interacts with NOPCHAP1, NUFIP1, RUVBL1 and RUVBL2; NOPCHAP1 bridges the association of NOP58 with RUVBL1:RUVBL2 and NUFIP1. Interacts with PIH1D1. Part of the small subunit (SSU) processome, composed of more than 70 proteins and the RNA chaperone small nucleolar RNA (snoRNA) U3.</text>
</comment>
<accession>A0A834R879</accession>
<evidence type="ECO:0000256" key="7">
    <source>
        <dbReference type="ARBA" id="ARBA00063404"/>
    </source>
</evidence>
<name>A0A834R879_SARSC</name>
<organism evidence="11">
    <name type="scientific">Sarcoptes scabiei</name>
    <name type="common">Itch mite</name>
    <name type="synonym">Acarus scabiei</name>
    <dbReference type="NCBI Taxonomy" id="52283"/>
    <lineage>
        <taxon>Eukaryota</taxon>
        <taxon>Metazoa</taxon>
        <taxon>Ecdysozoa</taxon>
        <taxon>Arthropoda</taxon>
        <taxon>Chelicerata</taxon>
        <taxon>Arachnida</taxon>
        <taxon>Acari</taxon>
        <taxon>Acariformes</taxon>
        <taxon>Sarcoptiformes</taxon>
        <taxon>Astigmata</taxon>
        <taxon>Psoroptidia</taxon>
        <taxon>Sarcoptoidea</taxon>
        <taxon>Sarcoptidae</taxon>
        <taxon>Sarcoptinae</taxon>
        <taxon>Sarcoptes</taxon>
    </lineage>
</organism>
<dbReference type="FunFam" id="1.10.287.4070:FF:000001">
    <property type="entry name" value="Probable Nucleolar protein 58"/>
    <property type="match status" value="1"/>
</dbReference>
<dbReference type="GO" id="GO:0042254">
    <property type="term" value="P:ribosome biogenesis"/>
    <property type="evidence" value="ECO:0007669"/>
    <property type="project" value="UniProtKB-KW"/>
</dbReference>
<dbReference type="PANTHER" id="PTHR10894">
    <property type="entry name" value="NUCLEOLAR PROTEIN 5 NUCLEOLAR PROTEIN NOP5 NOP58"/>
    <property type="match status" value="1"/>
</dbReference>
<dbReference type="Pfam" id="PF08156">
    <property type="entry name" value="NOP5NT"/>
    <property type="match status" value="1"/>
</dbReference>
<dbReference type="EMBL" id="WVUK01000065">
    <property type="protein sequence ID" value="KAF7489218.1"/>
    <property type="molecule type" value="Genomic_DNA"/>
</dbReference>
<proteinExistence type="inferred from homology"/>
<sequence>MLLLFESASGFHIFKVNDEDKLNKPDSLYKEFESAKKAAKLLSFEQTQKFKDASDAVQSVTALIEGKLSKRLKKFLSKKILPSYSDETLAVADAKLATAIKEKFQIPCVTSNAVQELMSCIRIHLPELIPDWDENEEAAMQLGLSHGLGRYKLKFSPDKVDIMIIQAISLLDDLDKELNNYIMRAKEWYGWHFPELMKIIPDNIAYIKTVLALGMRTNASKVDLSEIVPEDVEVQIKTLAEVSMGTEIADEDLLNIHTLCQNCIDLHEYRQQLLEYLKNRMMAVAPNLTILVGELVGARLISRAGSLLNLAKHPASTVQILGAEKALFRALKTKHDTPKYGLIYHAQLITQANSKIKGKMSRMLAAKAALAIRVDALGEESTNDLGLQNRAKLETQLKFLEEGKIRRVSGGPGKQYQPKKYDHKSKIMVYKDGADSTYVPLNKRKTFDSLGDSQKVEIKTEDEKDNVVPKREFEEDEEVKPKMKKKKIKHEPDA</sequence>
<comment type="similarity">
    <text evidence="2">Belongs to the NOP5/NOP56 family.</text>
</comment>
<evidence type="ECO:0000256" key="9">
    <source>
        <dbReference type="SAM" id="MobiDB-lite"/>
    </source>
</evidence>
<dbReference type="InterPro" id="IPR042239">
    <property type="entry name" value="Nop_C"/>
</dbReference>
<evidence type="ECO:0000256" key="4">
    <source>
        <dbReference type="ARBA" id="ARBA00022517"/>
    </source>
</evidence>
<keyword evidence="5" id="KW-0539">Nucleus</keyword>
<dbReference type="InterPro" id="IPR002687">
    <property type="entry name" value="Nop_dom"/>
</dbReference>
<reference evidence="12" key="3">
    <citation type="submission" date="2022-06" db="UniProtKB">
        <authorList>
            <consortium name="EnsemblMetazoa"/>
        </authorList>
    </citation>
    <scope>IDENTIFICATION</scope>
</reference>
<protein>
    <recommendedName>
        <fullName evidence="3">Nucleolar protein 58</fullName>
    </recommendedName>
    <alternativeName>
        <fullName evidence="8">Nucleolar protein 5</fullName>
    </alternativeName>
</protein>
<dbReference type="Pfam" id="PF01798">
    <property type="entry name" value="Nop"/>
    <property type="match status" value="1"/>
</dbReference>
<dbReference type="Gene3D" id="1.10.246.90">
    <property type="entry name" value="Nop domain"/>
    <property type="match status" value="1"/>
</dbReference>
<reference evidence="11" key="2">
    <citation type="submission" date="2020-01" db="EMBL/GenBank/DDBJ databases">
        <authorList>
            <person name="Korhonen P.K.K."/>
            <person name="Guangxu M.G."/>
            <person name="Wang T.W."/>
            <person name="Stroehlein A.J.S."/>
            <person name="Young N.D."/>
            <person name="Ang C.-S.A."/>
            <person name="Fernando D.W.F."/>
            <person name="Lu H.L."/>
            <person name="Taylor S.T."/>
            <person name="Ehtesham M.E.M."/>
            <person name="Najaraj S.H.N."/>
            <person name="Harsha G.H.G."/>
            <person name="Madugundu A.M."/>
            <person name="Renuse S.R."/>
            <person name="Holt D.H."/>
            <person name="Pandey A.P."/>
            <person name="Papenfuss A.P."/>
            <person name="Gasser R.B.G."/>
            <person name="Fischer K.F."/>
        </authorList>
    </citation>
    <scope>NUCLEOTIDE SEQUENCE</scope>
    <source>
        <strain evidence="11">SSS_KF_BRIS2020</strain>
    </source>
</reference>
<evidence type="ECO:0000313" key="13">
    <source>
        <dbReference type="Proteomes" id="UP000070412"/>
    </source>
</evidence>
<comment type="subcellular location">
    <subcellularLocation>
        <location evidence="1">Nucleus</location>
        <location evidence="1">Nucleolus</location>
    </subcellularLocation>
</comment>
<comment type="function">
    <text evidence="6">Required for the biogenesis of box C/D snoRNAs such as U3, U8 and U14 snoRNAs. Part of the small subunit (SSU) processome, first precursor of the small eukaryotic ribosomal subunit. During the assembly of the SSU processome in the nucleolus, many ribosome biogenesis factors, an RNA chaperone and ribosomal proteins associate with the nascent pre-rRNA and work in concert to generate RNA folding, modifications, rearrangements and cleavage as well as targeted degradation of pre-ribosomal RNA by the RNA exosome. Core component of box C/D small nucleolar ribonucleoprotein (snoRNP) complexes that function in methylation of multiple sites on ribosomal RNAs (rRNAs) and messenger RNAs (mRNAs).</text>
</comment>